<dbReference type="Proteomes" id="UP000054396">
    <property type="component" value="Unassembled WGS sequence"/>
</dbReference>
<dbReference type="Gene3D" id="1.10.40.30">
    <property type="entry name" value="Fumarase/aspartase (C-terminal domain)"/>
    <property type="match status" value="1"/>
</dbReference>
<dbReference type="OrthoDB" id="9768878at2"/>
<dbReference type="PRINTS" id="PR00149">
    <property type="entry name" value="FUMRATELYASE"/>
</dbReference>
<dbReference type="STRING" id="1685382.AVJ23_16005"/>
<evidence type="ECO:0000313" key="3">
    <source>
        <dbReference type="EMBL" id="KUF09659.1"/>
    </source>
</evidence>
<evidence type="ECO:0000313" key="4">
    <source>
        <dbReference type="Proteomes" id="UP000054396"/>
    </source>
</evidence>
<dbReference type="SMART" id="SM00998">
    <property type="entry name" value="ADSL_C"/>
    <property type="match status" value="1"/>
</dbReference>
<dbReference type="PANTHER" id="PTHR43172">
    <property type="entry name" value="ADENYLOSUCCINATE LYASE"/>
    <property type="match status" value="1"/>
</dbReference>
<comment type="similarity">
    <text evidence="1">Belongs to the class-II fumarase/aspartase family.</text>
</comment>
<dbReference type="SUPFAM" id="SSF48557">
    <property type="entry name" value="L-aspartase-like"/>
    <property type="match status" value="1"/>
</dbReference>
<dbReference type="InterPro" id="IPR019468">
    <property type="entry name" value="AdenyloSucc_lyase_C"/>
</dbReference>
<evidence type="ECO:0000259" key="2">
    <source>
        <dbReference type="SMART" id="SM00998"/>
    </source>
</evidence>
<dbReference type="InterPro" id="IPR022761">
    <property type="entry name" value="Fumarate_lyase_N"/>
</dbReference>
<dbReference type="InterPro" id="IPR000362">
    <property type="entry name" value="Fumarate_lyase_fam"/>
</dbReference>
<feature type="domain" description="Adenylosuccinate lyase C-terminal" evidence="2">
    <location>
        <begin position="363"/>
        <end position="435"/>
    </location>
</feature>
<evidence type="ECO:0000256" key="1">
    <source>
        <dbReference type="ARBA" id="ARBA00034772"/>
    </source>
</evidence>
<dbReference type="PANTHER" id="PTHR43172:SF2">
    <property type="entry name" value="ADENYLOSUCCINATE LYASE C-TERMINAL DOMAIN-CONTAINING PROTEIN"/>
    <property type="match status" value="1"/>
</dbReference>
<proteinExistence type="inferred from homology"/>
<comment type="caution">
    <text evidence="3">The sequence shown here is derived from an EMBL/GenBank/DDBJ whole genome shotgun (WGS) entry which is preliminary data.</text>
</comment>
<sequence>MPATPFDSAILSGLFPTDETARLFSDTAEIRAMMLVEGALAQAQAAQGVIPDTAAAAIHRASLECQIDPAALAEETAQNGVSTPALVAAFRDAMQAPEHAQYLHWGATSQDIQDSALMLRLRQALALQEARLKAVLGALADLVERDGDAVLAARTYGQHATPTTFGAVVASWGWPLIAALDALPGLRQRALCVSLAGAADNASALGPDPAALRADMAHRLGLADPGHGWHSDRTPILEIAHWLTRTALAAGKMGEDLTLATQSGIGELSLGGSGASSTMPQKQNPVGAVAMVALARHVQGLNGTLQGAAIHRQQRDGAAWFTEWLTLPQLVLGAAAALTHARTLTRGLAADPEAMSATLEATGGLILAEALSFALAERMPRPEAQARAKALCREARAAHRPLAEIARAAYPDLPATLFDPARQTGTAPAEAQAFLSAARDRAG</sequence>
<keyword evidence="3" id="KW-0413">Isomerase</keyword>
<dbReference type="GO" id="GO:0016853">
    <property type="term" value="F:isomerase activity"/>
    <property type="evidence" value="ECO:0007669"/>
    <property type="project" value="UniProtKB-KW"/>
</dbReference>
<dbReference type="Pfam" id="PF00206">
    <property type="entry name" value="Lyase_1"/>
    <property type="match status" value="1"/>
</dbReference>
<dbReference type="EMBL" id="LPXO01000011">
    <property type="protein sequence ID" value="KUF09659.1"/>
    <property type="molecule type" value="Genomic_DNA"/>
</dbReference>
<gene>
    <name evidence="3" type="ORF">AVJ23_16005</name>
</gene>
<organism evidence="3 4">
    <name type="scientific">Pseudoponticoccus marisrubri</name>
    <dbReference type="NCBI Taxonomy" id="1685382"/>
    <lineage>
        <taxon>Bacteria</taxon>
        <taxon>Pseudomonadati</taxon>
        <taxon>Pseudomonadota</taxon>
        <taxon>Alphaproteobacteria</taxon>
        <taxon>Rhodobacterales</taxon>
        <taxon>Roseobacteraceae</taxon>
        <taxon>Pseudoponticoccus</taxon>
    </lineage>
</organism>
<protein>
    <submittedName>
        <fullName evidence="3">3-carboxy-cis,cis-muconate cycloisomerase</fullName>
    </submittedName>
</protein>
<dbReference type="InterPro" id="IPR008948">
    <property type="entry name" value="L-Aspartase-like"/>
</dbReference>
<dbReference type="Gene3D" id="1.20.200.10">
    <property type="entry name" value="Fumarase/aspartase (Central domain)"/>
    <property type="match status" value="1"/>
</dbReference>
<dbReference type="RefSeq" id="WP_058863223.1">
    <property type="nucleotide sequence ID" value="NZ_LPXO01000011.1"/>
</dbReference>
<keyword evidence="4" id="KW-1185">Reference proteome</keyword>
<accession>A0A0W7WG83</accession>
<reference evidence="3 4" key="1">
    <citation type="submission" date="2015-12" db="EMBL/GenBank/DDBJ databases">
        <authorList>
            <person name="Shamseldin A."/>
            <person name="Moawad H."/>
            <person name="Abd El-Rahim W.M."/>
            <person name="Sadowsky M.J."/>
        </authorList>
    </citation>
    <scope>NUCLEOTIDE SEQUENCE [LARGE SCALE GENOMIC DNA]</scope>
    <source>
        <strain evidence="3 4">SJ5A-1</strain>
    </source>
</reference>
<name>A0A0W7WG83_9RHOB</name>
<dbReference type="AlphaFoldDB" id="A0A0W7WG83"/>